<sequence length="92" mass="9492">MNKAELSKKVADEADLGVGQAEKAVQTALDAIADAVATGDTVTLAGFGTFERRERSAREGRNPQTGETIQIAATKVAGFKPAAAFKKAVAGE</sequence>
<dbReference type="Proteomes" id="UP000281708">
    <property type="component" value="Unassembled WGS sequence"/>
</dbReference>
<gene>
    <name evidence="4" type="ORF">D9V37_02345</name>
</gene>
<dbReference type="PROSITE" id="PS00045">
    <property type="entry name" value="HISTONE_LIKE"/>
    <property type="match status" value="1"/>
</dbReference>
<dbReference type="SUPFAM" id="SSF47729">
    <property type="entry name" value="IHF-like DNA-binding proteins"/>
    <property type="match status" value="1"/>
</dbReference>
<proteinExistence type="inferred from homology"/>
<keyword evidence="2 4" id="KW-0238">DNA-binding</keyword>
<organism evidence="4 5">
    <name type="scientific">Nocardioides mangrovicus</name>
    <dbReference type="NCBI Taxonomy" id="2478913"/>
    <lineage>
        <taxon>Bacteria</taxon>
        <taxon>Bacillati</taxon>
        <taxon>Actinomycetota</taxon>
        <taxon>Actinomycetes</taxon>
        <taxon>Propionibacteriales</taxon>
        <taxon>Nocardioidaceae</taxon>
        <taxon>Nocardioides</taxon>
    </lineage>
</organism>
<dbReference type="GO" id="GO:0003677">
    <property type="term" value="F:DNA binding"/>
    <property type="evidence" value="ECO:0007669"/>
    <property type="project" value="UniProtKB-KW"/>
</dbReference>
<dbReference type="PANTHER" id="PTHR33175">
    <property type="entry name" value="DNA-BINDING PROTEIN HU"/>
    <property type="match status" value="1"/>
</dbReference>
<keyword evidence="5" id="KW-1185">Reference proteome</keyword>
<dbReference type="CDD" id="cd13831">
    <property type="entry name" value="HU"/>
    <property type="match status" value="1"/>
</dbReference>
<dbReference type="InterPro" id="IPR000119">
    <property type="entry name" value="Hist_DNA-bd"/>
</dbReference>
<protein>
    <submittedName>
        <fullName evidence="4">HU family DNA-binding protein</fullName>
    </submittedName>
</protein>
<dbReference type="GO" id="GO:0005829">
    <property type="term" value="C:cytosol"/>
    <property type="evidence" value="ECO:0007669"/>
    <property type="project" value="TreeGrafter"/>
</dbReference>
<dbReference type="Gene3D" id="4.10.520.10">
    <property type="entry name" value="IHF-like DNA-binding proteins"/>
    <property type="match status" value="1"/>
</dbReference>
<name>A0A3L8P746_9ACTN</name>
<evidence type="ECO:0000256" key="3">
    <source>
        <dbReference type="RuleBase" id="RU003939"/>
    </source>
</evidence>
<dbReference type="GO" id="GO:0030261">
    <property type="term" value="P:chromosome condensation"/>
    <property type="evidence" value="ECO:0007669"/>
    <property type="project" value="UniProtKB-KW"/>
</dbReference>
<dbReference type="AlphaFoldDB" id="A0A3L8P746"/>
<evidence type="ECO:0000256" key="1">
    <source>
        <dbReference type="ARBA" id="ARBA00023067"/>
    </source>
</evidence>
<accession>A0A3L8P746</accession>
<dbReference type="SMART" id="SM00411">
    <property type="entry name" value="BHL"/>
    <property type="match status" value="1"/>
</dbReference>
<dbReference type="PRINTS" id="PR01727">
    <property type="entry name" value="DNABINDINGHU"/>
</dbReference>
<dbReference type="InterPro" id="IPR010992">
    <property type="entry name" value="IHF-like_DNA-bd_dom_sf"/>
</dbReference>
<evidence type="ECO:0000313" key="4">
    <source>
        <dbReference type="EMBL" id="RLV50817.1"/>
    </source>
</evidence>
<keyword evidence="1" id="KW-0226">DNA condensation</keyword>
<dbReference type="PANTHER" id="PTHR33175:SF3">
    <property type="entry name" value="DNA-BINDING PROTEIN HU-BETA"/>
    <property type="match status" value="1"/>
</dbReference>
<comment type="similarity">
    <text evidence="3">Belongs to the bacterial histone-like protein family.</text>
</comment>
<dbReference type="EMBL" id="RDBE01000001">
    <property type="protein sequence ID" value="RLV50817.1"/>
    <property type="molecule type" value="Genomic_DNA"/>
</dbReference>
<reference evidence="4 5" key="1">
    <citation type="submission" date="2018-10" db="EMBL/GenBank/DDBJ databases">
        <title>Marmoricola sp. 4Q3S-7 whole genome shotgun sequence.</title>
        <authorList>
            <person name="Li F."/>
        </authorList>
    </citation>
    <scope>NUCLEOTIDE SEQUENCE [LARGE SCALE GENOMIC DNA]</scope>
    <source>
        <strain evidence="4 5">4Q3S-7</strain>
    </source>
</reference>
<evidence type="ECO:0000313" key="5">
    <source>
        <dbReference type="Proteomes" id="UP000281708"/>
    </source>
</evidence>
<dbReference type="Pfam" id="PF00216">
    <property type="entry name" value="Bac_DNA_binding"/>
    <property type="match status" value="1"/>
</dbReference>
<dbReference type="RefSeq" id="WP_121804498.1">
    <property type="nucleotide sequence ID" value="NZ_RDBE01000001.1"/>
</dbReference>
<comment type="caution">
    <text evidence="4">The sequence shown here is derived from an EMBL/GenBank/DDBJ whole genome shotgun (WGS) entry which is preliminary data.</text>
</comment>
<dbReference type="GO" id="GO:0030527">
    <property type="term" value="F:structural constituent of chromatin"/>
    <property type="evidence" value="ECO:0007669"/>
    <property type="project" value="InterPro"/>
</dbReference>
<evidence type="ECO:0000256" key="2">
    <source>
        <dbReference type="ARBA" id="ARBA00023125"/>
    </source>
</evidence>
<dbReference type="InterPro" id="IPR020816">
    <property type="entry name" value="Histone-like_DNA-bd_CS"/>
</dbReference>
<dbReference type="OrthoDB" id="9799835at2"/>